<evidence type="ECO:0000256" key="2">
    <source>
        <dbReference type="ARBA" id="ARBA00022679"/>
    </source>
</evidence>
<protein>
    <submittedName>
        <fullName evidence="3">SAM-dependent methyltransferase</fullName>
    </submittedName>
</protein>
<dbReference type="RefSeq" id="WP_188704622.1">
    <property type="nucleotide sequence ID" value="NZ_BMLX01000003.1"/>
</dbReference>
<keyword evidence="2" id="KW-0808">Transferase</keyword>
<evidence type="ECO:0000256" key="1">
    <source>
        <dbReference type="ARBA" id="ARBA00022603"/>
    </source>
</evidence>
<gene>
    <name evidence="3" type="ORF">GCM10010970_24030</name>
</gene>
<reference evidence="4" key="1">
    <citation type="journal article" date="2019" name="Int. J. Syst. Evol. Microbiol.">
        <title>The Global Catalogue of Microorganisms (GCM) 10K type strain sequencing project: providing services to taxonomists for standard genome sequencing and annotation.</title>
        <authorList>
            <consortium name="The Broad Institute Genomics Platform"/>
            <consortium name="The Broad Institute Genome Sequencing Center for Infectious Disease"/>
            <person name="Wu L."/>
            <person name="Ma J."/>
        </authorList>
    </citation>
    <scope>NUCLEOTIDE SEQUENCE [LARGE SCALE GENOMIC DNA]</scope>
    <source>
        <strain evidence="4">CGMCC 1.8859</strain>
    </source>
</reference>
<dbReference type="EMBL" id="BMLX01000003">
    <property type="protein sequence ID" value="GGP22196.1"/>
    <property type="molecule type" value="Genomic_DNA"/>
</dbReference>
<keyword evidence="1 3" id="KW-0489">Methyltransferase</keyword>
<dbReference type="InterPro" id="IPR003788">
    <property type="entry name" value="NDUFAF7"/>
</dbReference>
<dbReference type="Gene3D" id="3.40.50.12710">
    <property type="match status" value="1"/>
</dbReference>
<comment type="caution">
    <text evidence="3">The sequence shown here is derived from an EMBL/GenBank/DDBJ whole genome shotgun (WGS) entry which is preliminary data.</text>
</comment>
<dbReference type="PANTHER" id="PTHR12049">
    <property type="entry name" value="PROTEIN ARGININE METHYLTRANSFERASE NDUFAF7, MITOCHONDRIAL"/>
    <property type="match status" value="1"/>
</dbReference>
<accession>A0ABQ2PAR2</accession>
<keyword evidence="4" id="KW-1185">Reference proteome</keyword>
<name>A0ABQ2PAR2_9NEIS</name>
<dbReference type="Pfam" id="PF02636">
    <property type="entry name" value="Methyltransf_28"/>
    <property type="match status" value="1"/>
</dbReference>
<dbReference type="GO" id="GO:0032259">
    <property type="term" value="P:methylation"/>
    <property type="evidence" value="ECO:0007669"/>
    <property type="project" value="UniProtKB-KW"/>
</dbReference>
<sequence>MTVPQLPPATPEALAASQQLVERIKQAIDHAGGWLSFSDYMRMALYEPGLGYYSGGATKFGEAGDFVTAPELSPLFGACVATTAAQVLQALGTGDVLEFGAGTGKLAAQVLTELERLDTLPRHYYIVDLSAELKERQRNTLYTLVPHLADRVIWLDTLPVMFNGMVLANEVLDAIACALVYRNDNGALFERGVIWRDGALAFEDQPMSHGTLHDAAAALDLPDDYLSEIQPELPGFMASVGNMIERGAALFLDYGFPAIEYYHPERRQGTLMAHYRHHSMADPFYLPGLADLTCHVDFSAVYHHADAHGLQLEGYVSQAQYLINTGLTARLAAVGAENVKQYAPLASAVQKLTSPSEMGELFKAMAFSRNLALPTLLAGFERGDDSYKL</sequence>
<evidence type="ECO:0000313" key="4">
    <source>
        <dbReference type="Proteomes" id="UP000637267"/>
    </source>
</evidence>
<dbReference type="PANTHER" id="PTHR12049:SF7">
    <property type="entry name" value="PROTEIN ARGININE METHYLTRANSFERASE NDUFAF7, MITOCHONDRIAL"/>
    <property type="match status" value="1"/>
</dbReference>
<dbReference type="InterPro" id="IPR029063">
    <property type="entry name" value="SAM-dependent_MTases_sf"/>
</dbReference>
<dbReference type="GO" id="GO:0008168">
    <property type="term" value="F:methyltransferase activity"/>
    <property type="evidence" value="ECO:0007669"/>
    <property type="project" value="UniProtKB-KW"/>
</dbReference>
<evidence type="ECO:0000313" key="3">
    <source>
        <dbReference type="EMBL" id="GGP22196.1"/>
    </source>
</evidence>
<dbReference type="Proteomes" id="UP000637267">
    <property type="component" value="Unassembled WGS sequence"/>
</dbReference>
<organism evidence="3 4">
    <name type="scientific">Silvimonas iriomotensis</name>
    <dbReference type="NCBI Taxonomy" id="449662"/>
    <lineage>
        <taxon>Bacteria</taxon>
        <taxon>Pseudomonadati</taxon>
        <taxon>Pseudomonadota</taxon>
        <taxon>Betaproteobacteria</taxon>
        <taxon>Neisseriales</taxon>
        <taxon>Chitinibacteraceae</taxon>
        <taxon>Silvimonas</taxon>
    </lineage>
</organism>
<dbReference type="SUPFAM" id="SSF53335">
    <property type="entry name" value="S-adenosyl-L-methionine-dependent methyltransferases"/>
    <property type="match status" value="1"/>
</dbReference>
<proteinExistence type="predicted"/>
<dbReference type="InterPro" id="IPR038375">
    <property type="entry name" value="NDUFAF7_sf"/>
</dbReference>